<keyword evidence="3" id="KW-1185">Reference proteome</keyword>
<organism evidence="1 3">
    <name type="scientific">Desulfotignum phosphitoxidans DSM 13687</name>
    <dbReference type="NCBI Taxonomy" id="1286635"/>
    <lineage>
        <taxon>Bacteria</taxon>
        <taxon>Pseudomonadati</taxon>
        <taxon>Thermodesulfobacteriota</taxon>
        <taxon>Desulfobacteria</taxon>
        <taxon>Desulfobacterales</taxon>
        <taxon>Desulfobacteraceae</taxon>
        <taxon>Desulfotignum</taxon>
    </lineage>
</organism>
<sequence>MFEMLEDKNHCLEIKCQKTNWETSDGLDFIEKDLKVNGEIWQVHKSDPDPFPSSPHAHCISGARSLQGCKLHLGNRKLFKGNKFIGRLLKKNEFQKLIELLRPKFPEITLPLP</sequence>
<reference evidence="1 3" key="1">
    <citation type="journal article" date="2013" name="Genome Announc.">
        <title>Draft Genome Sequence of Desulfotignum phosphitoxidans DSM 13687 Strain FiPS-3.</title>
        <authorList>
            <person name="Poehlein A."/>
            <person name="Daniel R."/>
            <person name="Simeonova D.D."/>
        </authorList>
    </citation>
    <scope>NUCLEOTIDE SEQUENCE [LARGE SCALE GENOMIC DNA]</scope>
    <source>
        <strain evidence="1 3">DSM 13687</strain>
    </source>
</reference>
<dbReference type="Proteomes" id="UP000014216">
    <property type="component" value="Unassembled WGS sequence"/>
</dbReference>
<comment type="caution">
    <text evidence="1">The sequence shown here is derived from an EMBL/GenBank/DDBJ whole genome shotgun (WGS) entry which is preliminary data.</text>
</comment>
<accession>S0FWQ3</accession>
<proteinExistence type="predicted"/>
<dbReference type="AlphaFoldDB" id="S0FWQ3"/>
<evidence type="ECO:0000313" key="3">
    <source>
        <dbReference type="Proteomes" id="UP000014216"/>
    </source>
</evidence>
<dbReference type="RefSeq" id="WP_006966241.1">
    <property type="nucleotide sequence ID" value="NZ_APJX01000005.1"/>
</dbReference>
<evidence type="ECO:0000313" key="2">
    <source>
        <dbReference type="EMBL" id="EMS79153.1"/>
    </source>
</evidence>
<dbReference type="OrthoDB" id="7067855at2"/>
<name>S0FWQ3_9BACT</name>
<evidence type="ECO:0000313" key="1">
    <source>
        <dbReference type="EMBL" id="EMS79140.1"/>
    </source>
</evidence>
<dbReference type="EMBL" id="APJX01000005">
    <property type="protein sequence ID" value="EMS79153.1"/>
    <property type="molecule type" value="Genomic_DNA"/>
</dbReference>
<gene>
    <name evidence="1" type="ORF">Dpo_5c00630</name>
    <name evidence="2" type="ORF">Dpo_5c00760</name>
</gene>
<protein>
    <submittedName>
        <fullName evidence="1">Uncharacterized protein</fullName>
    </submittedName>
</protein>
<dbReference type="EMBL" id="APJX01000005">
    <property type="protein sequence ID" value="EMS79140.1"/>
    <property type="molecule type" value="Genomic_DNA"/>
</dbReference>